<dbReference type="RefSeq" id="WP_058688427.1">
    <property type="nucleotide sequence ID" value="NZ_JAGYCC010000023.1"/>
</dbReference>
<accession>A0A486R955</accession>
<protein>
    <submittedName>
        <fullName evidence="1">Uncharacterized protein</fullName>
    </submittedName>
</protein>
<dbReference type="AlphaFoldDB" id="A0A486R955"/>
<organism evidence="1">
    <name type="scientific">Klebsiella pneumoniae</name>
    <dbReference type="NCBI Taxonomy" id="573"/>
    <lineage>
        <taxon>Bacteria</taxon>
        <taxon>Pseudomonadati</taxon>
        <taxon>Pseudomonadota</taxon>
        <taxon>Gammaproteobacteria</taxon>
        <taxon>Enterobacterales</taxon>
        <taxon>Enterobacteriaceae</taxon>
        <taxon>Klebsiella/Raoultella group</taxon>
        <taxon>Klebsiella</taxon>
        <taxon>Klebsiella pneumoniae complex</taxon>
    </lineage>
</organism>
<proteinExistence type="predicted"/>
<dbReference type="EMBL" id="CAAHCP010000048">
    <property type="protein sequence ID" value="VGL98545.1"/>
    <property type="molecule type" value="Genomic_DNA"/>
</dbReference>
<sequence length="246" mass="26494">MAVNKQKPEVSSGTAFKNRDMVTHPAFGLVRVGRVNSSGTNLFDSDIDHRELIELTFHTAAIEQDGYSNRITKGEDRSPLLVARLSAAQWAAMVSSFGVGEGVPCTLSKIRDGKLVSLPEIERTESMHERFSNDIAARVRKDVAGIENLVDQLGALIATGKAGKRDLRAIYESLSRAVINLPGNMAFGAELTQEAVDNIVSAGKAEVEAYVAGAAMRLGLEQIVESGPELNINEDILKMLESKNGA</sequence>
<gene>
    <name evidence="1" type="ORF">SAMEA4873646_05392</name>
</gene>
<evidence type="ECO:0000313" key="1">
    <source>
        <dbReference type="EMBL" id="VGL98545.1"/>
    </source>
</evidence>
<reference evidence="1" key="1">
    <citation type="submission" date="2019-03" db="EMBL/GenBank/DDBJ databases">
        <authorList>
            <consortium name="Pathogen Informatics"/>
        </authorList>
    </citation>
    <scope>NUCLEOTIDE SEQUENCE</scope>
    <source>
        <strain evidence="1">5012STDY7626444</strain>
    </source>
</reference>
<name>A0A486R955_KLEPN</name>